<dbReference type="PANTHER" id="PTHR28097:SF1">
    <property type="entry name" value="PHEROMONE A FACTOR RECEPTOR"/>
    <property type="match status" value="1"/>
</dbReference>
<evidence type="ECO:0000256" key="6">
    <source>
        <dbReference type="ARBA" id="ARBA00023040"/>
    </source>
</evidence>
<feature type="transmembrane region" description="Helical" evidence="11">
    <location>
        <begin position="12"/>
        <end position="32"/>
    </location>
</feature>
<dbReference type="GO" id="GO:0005886">
    <property type="term" value="C:plasma membrane"/>
    <property type="evidence" value="ECO:0007669"/>
    <property type="project" value="TreeGrafter"/>
</dbReference>
<feature type="transmembrane region" description="Helical" evidence="11">
    <location>
        <begin position="170"/>
        <end position="192"/>
    </location>
</feature>
<evidence type="ECO:0000256" key="8">
    <source>
        <dbReference type="ARBA" id="ARBA00023170"/>
    </source>
</evidence>
<keyword evidence="13" id="KW-1185">Reference proteome</keyword>
<feature type="transmembrane region" description="Helical" evidence="11">
    <location>
        <begin position="281"/>
        <end position="298"/>
    </location>
</feature>
<comment type="similarity">
    <text evidence="2">Belongs to the G-protein coupled receptor 4 family.</text>
</comment>
<feature type="transmembrane region" description="Helical" evidence="11">
    <location>
        <begin position="44"/>
        <end position="66"/>
    </location>
</feature>
<evidence type="ECO:0000256" key="4">
    <source>
        <dbReference type="ARBA" id="ARBA00022692"/>
    </source>
</evidence>
<evidence type="ECO:0000313" key="13">
    <source>
        <dbReference type="Proteomes" id="UP000053593"/>
    </source>
</evidence>
<dbReference type="PRINTS" id="PR00899">
    <property type="entry name" value="GPCRSTE3"/>
</dbReference>
<keyword evidence="7 11" id="KW-0472">Membrane</keyword>
<evidence type="ECO:0000256" key="7">
    <source>
        <dbReference type="ARBA" id="ARBA00023136"/>
    </source>
</evidence>
<evidence type="ECO:0000256" key="10">
    <source>
        <dbReference type="SAM" id="MobiDB-lite"/>
    </source>
</evidence>
<keyword evidence="5 11" id="KW-1133">Transmembrane helix</keyword>
<keyword evidence="4 11" id="KW-0812">Transmembrane</keyword>
<dbReference type="EMBL" id="KN834783">
    <property type="protein sequence ID" value="KIK58801.1"/>
    <property type="molecule type" value="Genomic_DNA"/>
</dbReference>
<protein>
    <recommendedName>
        <fullName evidence="14">Pheromone receptor</fullName>
    </recommendedName>
</protein>
<gene>
    <name evidence="12" type="ORF">GYMLUDRAFT_170654</name>
</gene>
<dbReference type="Pfam" id="PF02076">
    <property type="entry name" value="STE3"/>
    <property type="match status" value="1"/>
</dbReference>
<dbReference type="Proteomes" id="UP000053593">
    <property type="component" value="Unassembled WGS sequence"/>
</dbReference>
<dbReference type="InterPro" id="IPR001499">
    <property type="entry name" value="GPCR_STE3"/>
</dbReference>
<feature type="region of interest" description="Disordered" evidence="10">
    <location>
        <begin position="414"/>
        <end position="434"/>
    </location>
</feature>
<dbReference type="OrthoDB" id="2874149at2759"/>
<dbReference type="PANTHER" id="PTHR28097">
    <property type="entry name" value="PHEROMONE A FACTOR RECEPTOR"/>
    <property type="match status" value="1"/>
</dbReference>
<evidence type="ECO:0000256" key="5">
    <source>
        <dbReference type="ARBA" id="ARBA00022989"/>
    </source>
</evidence>
<feature type="transmembrane region" description="Helical" evidence="11">
    <location>
        <begin position="119"/>
        <end position="141"/>
    </location>
</feature>
<keyword evidence="6" id="KW-0297">G-protein coupled receptor</keyword>
<evidence type="ECO:0008006" key="14">
    <source>
        <dbReference type="Google" id="ProtNLM"/>
    </source>
</evidence>
<evidence type="ECO:0000256" key="9">
    <source>
        <dbReference type="ARBA" id="ARBA00023224"/>
    </source>
</evidence>
<dbReference type="GO" id="GO:0000750">
    <property type="term" value="P:pheromone-dependent signal transduction involved in conjugation with cellular fusion"/>
    <property type="evidence" value="ECO:0007669"/>
    <property type="project" value="TreeGrafter"/>
</dbReference>
<evidence type="ECO:0000256" key="3">
    <source>
        <dbReference type="ARBA" id="ARBA00022507"/>
    </source>
</evidence>
<dbReference type="HOGENOM" id="CLU_027592_0_2_1"/>
<dbReference type="CDD" id="cd14966">
    <property type="entry name" value="7tmD_STE3"/>
    <property type="match status" value="1"/>
</dbReference>
<evidence type="ECO:0000313" key="12">
    <source>
        <dbReference type="EMBL" id="KIK58801.1"/>
    </source>
</evidence>
<keyword evidence="3" id="KW-0589">Pheromone response</keyword>
<keyword evidence="8" id="KW-0675">Receptor</keyword>
<sequence length="495" mass="54920">MAINYDAETLTYPNWVFSMFAFIGFFISVIPLPWHLEAWNTGTCLFMVWTGLACLNQFINSIIWTGNVIDSAPVWCDISTRFILGSAVGIPAASLVINRRLYYIATANAVTITKAEKRRAVMVDLAIGVGIPILQMILQYIDQGHRFNIYEDIGCFPFTYNTWVAYVVSVTWPLVLGCISAVYCVSSIRAFNKRRAQFKELLSNNNNLNSNRYFRLMFLAATEICCTMPLSCWSIYLNVTSQPIQPWKGWDDTHSNFSHVGQYPSVIWHIDQGTAISLETSRWFVIFCAIVFFAYFGFADEARKNYRAAIGSVAKRVGLSTGSFGSTLWSSTGYVCSARSSSNANSHFFSSSNSTAPHHGGTIPVFVSRKVSRQRDSLDSFTDVSGGDGMSYKEKSFNGEISYGAMSLPDVGGALSDLEPSPTDTIAPTLPYPDKAKLKSEAEDDDDDDLHIEISSVRHLSTISILPPPPPAARRPESYTGSEIQSLRKNSTDMV</sequence>
<feature type="transmembrane region" description="Helical" evidence="11">
    <location>
        <begin position="213"/>
        <end position="236"/>
    </location>
</feature>
<dbReference type="PRINTS" id="PR00901">
    <property type="entry name" value="PHEROMONEBAR"/>
</dbReference>
<comment type="subcellular location">
    <subcellularLocation>
        <location evidence="1">Membrane</location>
        <topology evidence="1">Multi-pass membrane protein</topology>
    </subcellularLocation>
</comment>
<evidence type="ECO:0000256" key="11">
    <source>
        <dbReference type="SAM" id="Phobius"/>
    </source>
</evidence>
<accession>A0A0D0BTN3</accession>
<reference evidence="12 13" key="1">
    <citation type="submission" date="2014-04" db="EMBL/GenBank/DDBJ databases">
        <title>Evolutionary Origins and Diversification of the Mycorrhizal Mutualists.</title>
        <authorList>
            <consortium name="DOE Joint Genome Institute"/>
            <consortium name="Mycorrhizal Genomics Consortium"/>
            <person name="Kohler A."/>
            <person name="Kuo A."/>
            <person name="Nagy L.G."/>
            <person name="Floudas D."/>
            <person name="Copeland A."/>
            <person name="Barry K.W."/>
            <person name="Cichocki N."/>
            <person name="Veneault-Fourrey C."/>
            <person name="LaButti K."/>
            <person name="Lindquist E.A."/>
            <person name="Lipzen A."/>
            <person name="Lundell T."/>
            <person name="Morin E."/>
            <person name="Murat C."/>
            <person name="Riley R."/>
            <person name="Ohm R."/>
            <person name="Sun H."/>
            <person name="Tunlid A."/>
            <person name="Henrissat B."/>
            <person name="Grigoriev I.V."/>
            <person name="Hibbett D.S."/>
            <person name="Martin F."/>
        </authorList>
    </citation>
    <scope>NUCLEOTIDE SEQUENCE [LARGE SCALE GENOMIC DNA]</scope>
    <source>
        <strain evidence="12 13">FD-317 M1</strain>
    </source>
</reference>
<evidence type="ECO:0000256" key="1">
    <source>
        <dbReference type="ARBA" id="ARBA00004141"/>
    </source>
</evidence>
<organism evidence="12 13">
    <name type="scientific">Collybiopsis luxurians FD-317 M1</name>
    <dbReference type="NCBI Taxonomy" id="944289"/>
    <lineage>
        <taxon>Eukaryota</taxon>
        <taxon>Fungi</taxon>
        <taxon>Dikarya</taxon>
        <taxon>Basidiomycota</taxon>
        <taxon>Agaricomycotina</taxon>
        <taxon>Agaricomycetes</taxon>
        <taxon>Agaricomycetidae</taxon>
        <taxon>Agaricales</taxon>
        <taxon>Marasmiineae</taxon>
        <taxon>Omphalotaceae</taxon>
        <taxon>Collybiopsis</taxon>
        <taxon>Collybiopsis luxurians</taxon>
    </lineage>
</organism>
<dbReference type="AlphaFoldDB" id="A0A0D0BTN3"/>
<keyword evidence="9" id="KW-0807">Transducer</keyword>
<feature type="transmembrane region" description="Helical" evidence="11">
    <location>
        <begin position="78"/>
        <end position="98"/>
    </location>
</feature>
<feature type="region of interest" description="Disordered" evidence="10">
    <location>
        <begin position="462"/>
        <end position="495"/>
    </location>
</feature>
<dbReference type="InterPro" id="IPR000481">
    <property type="entry name" value="GPCR_Pheromne_B_alpha_rcpt"/>
</dbReference>
<dbReference type="GO" id="GO:0004934">
    <property type="term" value="F:mating-type alpha-factor pheromone receptor activity"/>
    <property type="evidence" value="ECO:0007669"/>
    <property type="project" value="InterPro"/>
</dbReference>
<proteinExistence type="inferred from homology"/>
<feature type="compositionally biased region" description="Polar residues" evidence="10">
    <location>
        <begin position="479"/>
        <end position="495"/>
    </location>
</feature>
<evidence type="ECO:0000256" key="2">
    <source>
        <dbReference type="ARBA" id="ARBA00011085"/>
    </source>
</evidence>
<name>A0A0D0BTN3_9AGAR</name>